<dbReference type="KEGG" id="csty:KN1_28530"/>
<dbReference type="InterPro" id="IPR007050">
    <property type="entry name" value="HTH_bacterioopsin"/>
</dbReference>
<gene>
    <name evidence="2" type="ORF">KN1_28530</name>
</gene>
<dbReference type="GeneID" id="66164568"/>
<evidence type="ECO:0000259" key="1">
    <source>
        <dbReference type="Pfam" id="PF04967"/>
    </source>
</evidence>
<dbReference type="PANTHER" id="PTHR34236:SF1">
    <property type="entry name" value="DIMETHYL SULFOXIDE REDUCTASE TRANSCRIPTIONAL ACTIVATOR"/>
    <property type="match status" value="1"/>
</dbReference>
<dbReference type="Proteomes" id="UP000825123">
    <property type="component" value="Chromosome"/>
</dbReference>
<sequence length="204" mass="23618">MLKKVTVTVRHEDCWTSQVPFRAKTISLQVYPNKHYLRSRIMIDLNDPDVVKEMGKCKGVMKVNKVMPNRDKTLVDFLNVYKGSIAGILYDYEVLLLDNEIREGKEIWTFVVPRLSIREIVNEIKNVSKVGEVKIDDYTPSNVYLTDMERKVLLLALHSGYLDYPKKSKTEDLAKLLGISKVTFLYHLRTAEKKIISMYLDTGE</sequence>
<dbReference type="EMBL" id="AP024597">
    <property type="protein sequence ID" value="BCU71556.1"/>
    <property type="molecule type" value="Genomic_DNA"/>
</dbReference>
<evidence type="ECO:0000313" key="2">
    <source>
        <dbReference type="EMBL" id="BCU71556.1"/>
    </source>
</evidence>
<accession>A0A8D5UA82</accession>
<dbReference type="PANTHER" id="PTHR34236">
    <property type="entry name" value="DIMETHYL SULFOXIDE REDUCTASE TRANSCRIPTIONAL ACTIVATOR"/>
    <property type="match status" value="1"/>
</dbReference>
<reference evidence="2 3" key="1">
    <citation type="submission" date="2021-04" db="EMBL/GenBank/DDBJ databases">
        <title>Complete genome sequence of Stygiolobus sp. KN-1.</title>
        <authorList>
            <person name="Nakamura K."/>
            <person name="Sakai H."/>
            <person name="Kurosawa N."/>
        </authorList>
    </citation>
    <scope>NUCLEOTIDE SEQUENCE [LARGE SCALE GENOMIC DNA]</scope>
    <source>
        <strain evidence="2 3">KN-1</strain>
    </source>
</reference>
<feature type="domain" description="HTH bat-type" evidence="1">
    <location>
        <begin position="145"/>
        <end position="196"/>
    </location>
</feature>
<organism evidence="2 3">
    <name type="scientific">Stygiolobus caldivivus</name>
    <dbReference type="NCBI Taxonomy" id="2824673"/>
    <lineage>
        <taxon>Archaea</taxon>
        <taxon>Thermoproteota</taxon>
        <taxon>Thermoprotei</taxon>
        <taxon>Sulfolobales</taxon>
        <taxon>Sulfolobaceae</taxon>
        <taxon>Stygiolobus</taxon>
    </lineage>
</organism>
<dbReference type="AlphaFoldDB" id="A0A8D5UA82"/>
<keyword evidence="3" id="KW-1185">Reference proteome</keyword>
<name>A0A8D5UA82_9CREN</name>
<dbReference type="Pfam" id="PF04967">
    <property type="entry name" value="HTH_10"/>
    <property type="match status" value="1"/>
</dbReference>
<dbReference type="RefSeq" id="WP_221288373.1">
    <property type="nucleotide sequence ID" value="NZ_AP024597.1"/>
</dbReference>
<evidence type="ECO:0000313" key="3">
    <source>
        <dbReference type="Proteomes" id="UP000825123"/>
    </source>
</evidence>
<protein>
    <submittedName>
        <fullName evidence="2">Bacterio-opsin activator</fullName>
    </submittedName>
</protein>
<proteinExistence type="predicted"/>